<keyword evidence="4" id="KW-0274">FAD</keyword>
<comment type="cofactor">
    <cofactor evidence="1">
        <name>FAD</name>
        <dbReference type="ChEBI" id="CHEBI:57692"/>
    </cofactor>
</comment>
<accession>A0ABW6PNH1</accession>
<name>A0ABW6PNH1_9NOCA</name>
<dbReference type="InterPro" id="IPR032371">
    <property type="entry name" value="DUF4873"/>
</dbReference>
<feature type="domain" description="DUF4873" evidence="9">
    <location>
        <begin position="201"/>
        <end position="287"/>
    </location>
</feature>
<dbReference type="Pfam" id="PF16170">
    <property type="entry name" value="DUF4873"/>
    <property type="match status" value="1"/>
</dbReference>
<evidence type="ECO:0000256" key="7">
    <source>
        <dbReference type="ARBA" id="ARBA00023033"/>
    </source>
</evidence>
<dbReference type="PANTHER" id="PTHR43098:SF3">
    <property type="entry name" value="L-ORNITHINE N(5)-MONOOXYGENASE-RELATED"/>
    <property type="match status" value="1"/>
</dbReference>
<organism evidence="10 11">
    <name type="scientific">Nocardia thailandica</name>
    <dbReference type="NCBI Taxonomy" id="257275"/>
    <lineage>
        <taxon>Bacteria</taxon>
        <taxon>Bacillati</taxon>
        <taxon>Actinomycetota</taxon>
        <taxon>Actinomycetes</taxon>
        <taxon>Mycobacteriales</taxon>
        <taxon>Nocardiaceae</taxon>
        <taxon>Nocardia</taxon>
    </lineage>
</organism>
<evidence type="ECO:0000256" key="2">
    <source>
        <dbReference type="ARBA" id="ARBA00010139"/>
    </source>
</evidence>
<dbReference type="InterPro" id="IPR050775">
    <property type="entry name" value="FAD-binding_Monooxygenases"/>
</dbReference>
<keyword evidence="5" id="KW-0521">NADP</keyword>
<evidence type="ECO:0000256" key="8">
    <source>
        <dbReference type="SAM" id="MobiDB-lite"/>
    </source>
</evidence>
<protein>
    <submittedName>
        <fullName evidence="10">DUF4873 domain-containing protein</fullName>
    </submittedName>
</protein>
<keyword evidence="7" id="KW-0503">Monooxygenase</keyword>
<evidence type="ECO:0000256" key="6">
    <source>
        <dbReference type="ARBA" id="ARBA00023002"/>
    </source>
</evidence>
<evidence type="ECO:0000256" key="4">
    <source>
        <dbReference type="ARBA" id="ARBA00022827"/>
    </source>
</evidence>
<dbReference type="Proteomes" id="UP001601444">
    <property type="component" value="Unassembled WGS sequence"/>
</dbReference>
<comment type="caution">
    <text evidence="10">The sequence shown here is derived from an EMBL/GenBank/DDBJ whole genome shotgun (WGS) entry which is preliminary data.</text>
</comment>
<dbReference type="SUPFAM" id="SSF51905">
    <property type="entry name" value="FAD/NAD(P)-binding domain"/>
    <property type="match status" value="1"/>
</dbReference>
<comment type="similarity">
    <text evidence="2">Belongs to the FAD-binding monooxygenase family.</text>
</comment>
<dbReference type="EMBL" id="JBIAMX010000007">
    <property type="protein sequence ID" value="MFF0543942.1"/>
    <property type="molecule type" value="Genomic_DNA"/>
</dbReference>
<evidence type="ECO:0000256" key="5">
    <source>
        <dbReference type="ARBA" id="ARBA00022857"/>
    </source>
</evidence>
<keyword evidence="3" id="KW-0285">Flavoprotein</keyword>
<evidence type="ECO:0000256" key="1">
    <source>
        <dbReference type="ARBA" id="ARBA00001974"/>
    </source>
</evidence>
<evidence type="ECO:0000313" key="10">
    <source>
        <dbReference type="EMBL" id="MFF0543942.1"/>
    </source>
</evidence>
<dbReference type="RefSeq" id="WP_387700569.1">
    <property type="nucleotide sequence ID" value="NZ_JBIAMX010000007.1"/>
</dbReference>
<keyword evidence="11" id="KW-1185">Reference proteome</keyword>
<gene>
    <name evidence="10" type="ORF">ACFYTF_14010</name>
</gene>
<evidence type="ECO:0000313" key="11">
    <source>
        <dbReference type="Proteomes" id="UP001601444"/>
    </source>
</evidence>
<sequence length="300" mass="31907">MSVLVLGPDRDRRLLAAALGRPVTGAPAPIELTFDEDADAWRARFADGRVVRSPLVVLGTGLPCPPDGPALPVYGRGARELSAVLAPRPRTLLGLAVHGFPNLFLLDGPDSGAARPLSPRSRRARASCLAGLIRHTERVAATRIEVRASSQHESSRRLAAYVVSGTKPPAVRDAAHRRAVRRCTARHFDLTVAADREPAWDYAGPAVLELPGEDIAVTATLAGHPDPIDGRYHWYGRVRAADPAAPLPTRLRVSAALRTDGAAVAVTLAERDPWGGLRVTGTGPPPYGRSRAQCSDSASR</sequence>
<keyword evidence="6" id="KW-0560">Oxidoreductase</keyword>
<reference evidence="10 11" key="1">
    <citation type="submission" date="2024-10" db="EMBL/GenBank/DDBJ databases">
        <title>The Natural Products Discovery Center: Release of the First 8490 Sequenced Strains for Exploring Actinobacteria Biosynthetic Diversity.</title>
        <authorList>
            <person name="Kalkreuter E."/>
            <person name="Kautsar S.A."/>
            <person name="Yang D."/>
            <person name="Bader C.D."/>
            <person name="Teijaro C.N."/>
            <person name="Fluegel L."/>
            <person name="Davis C.M."/>
            <person name="Simpson J.R."/>
            <person name="Lauterbach L."/>
            <person name="Steele A.D."/>
            <person name="Gui C."/>
            <person name="Meng S."/>
            <person name="Li G."/>
            <person name="Viehrig K."/>
            <person name="Ye F."/>
            <person name="Su P."/>
            <person name="Kiefer A.F."/>
            <person name="Nichols A."/>
            <person name="Cepeda A.J."/>
            <person name="Yan W."/>
            <person name="Fan B."/>
            <person name="Jiang Y."/>
            <person name="Adhikari A."/>
            <person name="Zheng C.-J."/>
            <person name="Schuster L."/>
            <person name="Cowan T.M."/>
            <person name="Smanski M.J."/>
            <person name="Chevrette M.G."/>
            <person name="De Carvalho L.P.S."/>
            <person name="Shen B."/>
        </authorList>
    </citation>
    <scope>NUCLEOTIDE SEQUENCE [LARGE SCALE GENOMIC DNA]</scope>
    <source>
        <strain evidence="10 11">NPDC004045</strain>
    </source>
</reference>
<dbReference type="Gene3D" id="3.50.50.60">
    <property type="entry name" value="FAD/NAD(P)-binding domain"/>
    <property type="match status" value="1"/>
</dbReference>
<evidence type="ECO:0000256" key="3">
    <source>
        <dbReference type="ARBA" id="ARBA00022630"/>
    </source>
</evidence>
<evidence type="ECO:0000259" key="9">
    <source>
        <dbReference type="Pfam" id="PF16170"/>
    </source>
</evidence>
<dbReference type="InterPro" id="IPR036188">
    <property type="entry name" value="FAD/NAD-bd_sf"/>
</dbReference>
<dbReference type="PANTHER" id="PTHR43098">
    <property type="entry name" value="L-ORNITHINE N(5)-MONOOXYGENASE-RELATED"/>
    <property type="match status" value="1"/>
</dbReference>
<proteinExistence type="inferred from homology"/>
<feature type="region of interest" description="Disordered" evidence="8">
    <location>
        <begin position="275"/>
        <end position="300"/>
    </location>
</feature>